<dbReference type="InterPro" id="IPR007627">
    <property type="entry name" value="RNA_pol_sigma70_r2"/>
</dbReference>
<dbReference type="Proteomes" id="UP000596739">
    <property type="component" value="Unassembled WGS sequence"/>
</dbReference>
<evidence type="ECO:0000313" key="8">
    <source>
        <dbReference type="Proteomes" id="UP000596739"/>
    </source>
</evidence>
<dbReference type="InterPro" id="IPR039425">
    <property type="entry name" value="RNA_pol_sigma-70-like"/>
</dbReference>
<dbReference type="RefSeq" id="WP_200267205.1">
    <property type="nucleotide sequence ID" value="NZ_JAENHN010000017.1"/>
</dbReference>
<dbReference type="InterPro" id="IPR013325">
    <property type="entry name" value="RNA_pol_sigma_r2"/>
</dbReference>
<proteinExistence type="inferred from homology"/>
<dbReference type="EMBL" id="JAENHN010000017">
    <property type="protein sequence ID" value="MBK1810219.1"/>
    <property type="molecule type" value="Genomic_DNA"/>
</dbReference>
<evidence type="ECO:0000259" key="6">
    <source>
        <dbReference type="Pfam" id="PF08281"/>
    </source>
</evidence>
<dbReference type="SUPFAM" id="SSF88659">
    <property type="entry name" value="Sigma3 and sigma4 domains of RNA polymerase sigma factors"/>
    <property type="match status" value="1"/>
</dbReference>
<keyword evidence="8" id="KW-1185">Reference proteome</keyword>
<dbReference type="InterPro" id="IPR014284">
    <property type="entry name" value="RNA_pol_sigma-70_dom"/>
</dbReference>
<sequence>MDSENLIIKAKGGNKEAFVSLMSLYERDMYNLSKHMLGNTDFIYDVVQETIITAYQKIGTLKNAASFKSWLIKILINKCKTHLHKESKVTYLDEEIVIPTRDESLERVEIYELLKKLPEDFRAVLILFYFNDFNYKEISEILNIPEGTVKSRLFRSKAQLYEMINCKEEKRYEKL</sequence>
<evidence type="ECO:0000256" key="1">
    <source>
        <dbReference type="ARBA" id="ARBA00010641"/>
    </source>
</evidence>
<dbReference type="CDD" id="cd06171">
    <property type="entry name" value="Sigma70_r4"/>
    <property type="match status" value="1"/>
</dbReference>
<evidence type="ECO:0000256" key="3">
    <source>
        <dbReference type="ARBA" id="ARBA00023082"/>
    </source>
</evidence>
<dbReference type="InterPro" id="IPR013324">
    <property type="entry name" value="RNA_pol_sigma_r3/r4-like"/>
</dbReference>
<feature type="domain" description="RNA polymerase sigma factor 70 region 4 type 2" evidence="6">
    <location>
        <begin position="108"/>
        <end position="160"/>
    </location>
</feature>
<comment type="similarity">
    <text evidence="1">Belongs to the sigma-70 factor family. ECF subfamily.</text>
</comment>
<evidence type="ECO:0000313" key="7">
    <source>
        <dbReference type="EMBL" id="MBK1810219.1"/>
    </source>
</evidence>
<protein>
    <submittedName>
        <fullName evidence="7">RNA polymerase sigma factor</fullName>
    </submittedName>
</protein>
<gene>
    <name evidence="7" type="ORF">JHL18_06155</name>
</gene>
<dbReference type="InterPro" id="IPR036388">
    <property type="entry name" value="WH-like_DNA-bd_sf"/>
</dbReference>
<dbReference type="NCBIfam" id="TIGR02937">
    <property type="entry name" value="sigma70-ECF"/>
    <property type="match status" value="1"/>
</dbReference>
<keyword evidence="2" id="KW-0805">Transcription regulation</keyword>
<reference evidence="8" key="1">
    <citation type="submission" date="2021-01" db="EMBL/GenBank/DDBJ databases">
        <title>Genome public.</title>
        <authorList>
            <person name="Liu C."/>
            <person name="Sun Q."/>
        </authorList>
    </citation>
    <scope>NUCLEOTIDE SEQUENCE [LARGE SCALE GENOMIC DNA]</scope>
    <source>
        <strain evidence="8">YIM B02505</strain>
    </source>
</reference>
<accession>A0ABS1ELH8</accession>
<name>A0ABS1ELH8_9CLOT</name>
<dbReference type="Pfam" id="PF08281">
    <property type="entry name" value="Sigma70_r4_2"/>
    <property type="match status" value="1"/>
</dbReference>
<dbReference type="Gene3D" id="1.10.1740.10">
    <property type="match status" value="1"/>
</dbReference>
<feature type="domain" description="RNA polymerase sigma-70 region 2" evidence="5">
    <location>
        <begin position="22"/>
        <end position="87"/>
    </location>
</feature>
<evidence type="ECO:0000259" key="5">
    <source>
        <dbReference type="Pfam" id="PF04542"/>
    </source>
</evidence>
<dbReference type="PANTHER" id="PTHR43133">
    <property type="entry name" value="RNA POLYMERASE ECF-TYPE SIGMA FACTO"/>
    <property type="match status" value="1"/>
</dbReference>
<dbReference type="InterPro" id="IPR013249">
    <property type="entry name" value="RNA_pol_sigma70_r4_t2"/>
</dbReference>
<dbReference type="PANTHER" id="PTHR43133:SF51">
    <property type="entry name" value="RNA POLYMERASE SIGMA FACTOR"/>
    <property type="match status" value="1"/>
</dbReference>
<dbReference type="Pfam" id="PF04542">
    <property type="entry name" value="Sigma70_r2"/>
    <property type="match status" value="1"/>
</dbReference>
<keyword evidence="4" id="KW-0804">Transcription</keyword>
<dbReference type="SUPFAM" id="SSF88946">
    <property type="entry name" value="Sigma2 domain of RNA polymerase sigma factors"/>
    <property type="match status" value="1"/>
</dbReference>
<organism evidence="7 8">
    <name type="scientific">Clostridium yunnanense</name>
    <dbReference type="NCBI Taxonomy" id="2800325"/>
    <lineage>
        <taxon>Bacteria</taxon>
        <taxon>Bacillati</taxon>
        <taxon>Bacillota</taxon>
        <taxon>Clostridia</taxon>
        <taxon>Eubacteriales</taxon>
        <taxon>Clostridiaceae</taxon>
        <taxon>Clostridium</taxon>
    </lineage>
</organism>
<keyword evidence="3" id="KW-0731">Sigma factor</keyword>
<evidence type="ECO:0000256" key="4">
    <source>
        <dbReference type="ARBA" id="ARBA00023163"/>
    </source>
</evidence>
<comment type="caution">
    <text evidence="7">The sequence shown here is derived from an EMBL/GenBank/DDBJ whole genome shotgun (WGS) entry which is preliminary data.</text>
</comment>
<dbReference type="Gene3D" id="1.10.10.10">
    <property type="entry name" value="Winged helix-like DNA-binding domain superfamily/Winged helix DNA-binding domain"/>
    <property type="match status" value="1"/>
</dbReference>
<evidence type="ECO:0000256" key="2">
    <source>
        <dbReference type="ARBA" id="ARBA00023015"/>
    </source>
</evidence>